<feature type="transmembrane region" description="Helical" evidence="1">
    <location>
        <begin position="119"/>
        <end position="138"/>
    </location>
</feature>
<sequence length="265" mass="29308">MVLYKTYGILTTIQSASAVAFSSFIFVHGSQIALANVGGPDMTNRWLLLGRPFYQDEHTEGLVVTGAITVHVVSGLAKAAIRQYWQGQRKKQLNKSDNDSNEDINTILSVNNKKNTNGLLSYHNVTGYFLIPLCWIHYRLVRELPVKVFGDSSMLDVGIVAWGLQNWPLFTYTVHGALIGTAAYHIISGGATAYQRTFTRKRNSGLTTKKNDSSIATTKKNKKITVIATTGIVLLSGLIIIGRCTQKIPLRNEYASIYSMIFSTK</sequence>
<dbReference type="AlphaFoldDB" id="A0A8H7S5G6"/>
<name>A0A8H7S5G6_9FUNG</name>
<feature type="domain" description="Mitochondrial adapter protein MCP1 transmembrane" evidence="2">
    <location>
        <begin position="132"/>
        <end position="244"/>
    </location>
</feature>
<dbReference type="Proteomes" id="UP000646827">
    <property type="component" value="Unassembled WGS sequence"/>
</dbReference>
<protein>
    <recommendedName>
        <fullName evidence="2">Mitochondrial adapter protein MCP1 transmembrane domain-containing protein</fullName>
    </recommendedName>
</protein>
<comment type="caution">
    <text evidence="3">The sequence shown here is derived from an EMBL/GenBank/DDBJ whole genome shotgun (WGS) entry which is preliminary data.</text>
</comment>
<gene>
    <name evidence="3" type="ORF">INT45_013262</name>
</gene>
<dbReference type="GO" id="GO:0055088">
    <property type="term" value="P:lipid homeostasis"/>
    <property type="evidence" value="ECO:0007669"/>
    <property type="project" value="InterPro"/>
</dbReference>
<dbReference type="InterPro" id="IPR012472">
    <property type="entry name" value="MCP1_TM"/>
</dbReference>
<dbReference type="EMBL" id="JAEPRB010000096">
    <property type="protein sequence ID" value="KAG2221926.1"/>
    <property type="molecule type" value="Genomic_DNA"/>
</dbReference>
<dbReference type="Pfam" id="PF07950">
    <property type="entry name" value="MCP1_TM"/>
    <property type="match status" value="1"/>
</dbReference>
<organism evidence="3 4">
    <name type="scientific">Circinella minor</name>
    <dbReference type="NCBI Taxonomy" id="1195481"/>
    <lineage>
        <taxon>Eukaryota</taxon>
        <taxon>Fungi</taxon>
        <taxon>Fungi incertae sedis</taxon>
        <taxon>Mucoromycota</taxon>
        <taxon>Mucoromycotina</taxon>
        <taxon>Mucoromycetes</taxon>
        <taxon>Mucorales</taxon>
        <taxon>Lichtheimiaceae</taxon>
        <taxon>Circinella</taxon>
    </lineage>
</organism>
<feature type="transmembrane region" description="Helical" evidence="1">
    <location>
        <begin position="172"/>
        <end position="194"/>
    </location>
</feature>
<dbReference type="InterPro" id="IPR039960">
    <property type="entry name" value="MCP1"/>
</dbReference>
<evidence type="ECO:0000256" key="1">
    <source>
        <dbReference type="SAM" id="Phobius"/>
    </source>
</evidence>
<dbReference type="OrthoDB" id="10259513at2759"/>
<keyword evidence="1" id="KW-0812">Transmembrane</keyword>
<evidence type="ECO:0000313" key="3">
    <source>
        <dbReference type="EMBL" id="KAG2221926.1"/>
    </source>
</evidence>
<keyword evidence="4" id="KW-1185">Reference proteome</keyword>
<reference evidence="3 4" key="1">
    <citation type="submission" date="2020-12" db="EMBL/GenBank/DDBJ databases">
        <title>Metabolic potential, ecology and presence of endohyphal bacteria is reflected in genomic diversity of Mucoromycotina.</title>
        <authorList>
            <person name="Muszewska A."/>
            <person name="Okrasinska A."/>
            <person name="Steczkiewicz K."/>
            <person name="Drgas O."/>
            <person name="Orlowska M."/>
            <person name="Perlinska-Lenart U."/>
            <person name="Aleksandrzak-Piekarczyk T."/>
            <person name="Szatraj K."/>
            <person name="Zielenkiewicz U."/>
            <person name="Pilsyk S."/>
            <person name="Malc E."/>
            <person name="Mieczkowski P."/>
            <person name="Kruszewska J.S."/>
            <person name="Biernat P."/>
            <person name="Pawlowska J."/>
        </authorList>
    </citation>
    <scope>NUCLEOTIDE SEQUENCE [LARGE SCALE GENOMIC DNA]</scope>
    <source>
        <strain evidence="3 4">CBS 142.35</strain>
    </source>
</reference>
<feature type="transmembrane region" description="Helical" evidence="1">
    <location>
        <begin position="224"/>
        <end position="242"/>
    </location>
</feature>
<evidence type="ECO:0000259" key="2">
    <source>
        <dbReference type="Pfam" id="PF07950"/>
    </source>
</evidence>
<dbReference type="PANTHER" id="PTHR38409">
    <property type="entry name" value="MDM10-COMPLEMENTING PROTEIN 1"/>
    <property type="match status" value="1"/>
</dbReference>
<dbReference type="PANTHER" id="PTHR38409:SF1">
    <property type="entry name" value="MITOCHONDRIAL ADAPTER PROTEIN MCP1"/>
    <property type="match status" value="1"/>
</dbReference>
<feature type="transmembrane region" description="Helical" evidence="1">
    <location>
        <begin position="59"/>
        <end position="81"/>
    </location>
</feature>
<evidence type="ECO:0000313" key="4">
    <source>
        <dbReference type="Proteomes" id="UP000646827"/>
    </source>
</evidence>
<keyword evidence="1" id="KW-0472">Membrane</keyword>
<accession>A0A8H7S5G6</accession>
<keyword evidence="1" id="KW-1133">Transmembrane helix</keyword>
<proteinExistence type="predicted"/>